<accession>A0ABW3H6F1</accession>
<dbReference type="InterPro" id="IPR050116">
    <property type="entry name" value="DNA_polymerase-Y"/>
</dbReference>
<evidence type="ECO:0000259" key="6">
    <source>
        <dbReference type="PROSITE" id="PS50173"/>
    </source>
</evidence>
<dbReference type="PANTHER" id="PTHR11076:SF33">
    <property type="entry name" value="DNA POLYMERASE KAPPA"/>
    <property type="match status" value="1"/>
</dbReference>
<reference evidence="8" key="1">
    <citation type="journal article" date="2019" name="Int. J. Syst. Evol. Microbiol.">
        <title>The Global Catalogue of Microorganisms (GCM) 10K type strain sequencing project: providing services to taxonomists for standard genome sequencing and annotation.</title>
        <authorList>
            <consortium name="The Broad Institute Genomics Platform"/>
            <consortium name="The Broad Institute Genome Sequencing Center for Infectious Disease"/>
            <person name="Wu L."/>
            <person name="Ma J."/>
        </authorList>
    </citation>
    <scope>NUCLEOTIDE SEQUENCE [LARGE SCALE GENOMIC DNA]</scope>
    <source>
        <strain evidence="8">CCUG 62982</strain>
    </source>
</reference>
<evidence type="ECO:0000256" key="3">
    <source>
        <dbReference type="ARBA" id="ARBA00012417"/>
    </source>
</evidence>
<dbReference type="InterPro" id="IPR036775">
    <property type="entry name" value="DNA_pol_Y-fam_lit_finger_sf"/>
</dbReference>
<evidence type="ECO:0000313" key="7">
    <source>
        <dbReference type="EMBL" id="MFD0945738.1"/>
    </source>
</evidence>
<gene>
    <name evidence="7" type="ORF">ACFQ1E_05245</name>
</gene>
<dbReference type="RefSeq" id="WP_264943456.1">
    <property type="nucleotide sequence ID" value="NZ_JAPDRA010000002.1"/>
</dbReference>
<dbReference type="InterPro" id="IPR043128">
    <property type="entry name" value="Rev_trsase/Diguanyl_cyclase"/>
</dbReference>
<dbReference type="Proteomes" id="UP001596977">
    <property type="component" value="Unassembled WGS sequence"/>
</dbReference>
<evidence type="ECO:0000256" key="5">
    <source>
        <dbReference type="ARBA" id="ARBA00049244"/>
    </source>
</evidence>
<dbReference type="PROSITE" id="PS50173">
    <property type="entry name" value="UMUC"/>
    <property type="match status" value="1"/>
</dbReference>
<dbReference type="InterPro" id="IPR017961">
    <property type="entry name" value="DNA_pol_Y-fam_little_finger"/>
</dbReference>
<evidence type="ECO:0000256" key="4">
    <source>
        <dbReference type="ARBA" id="ARBA00025589"/>
    </source>
</evidence>
<comment type="catalytic activity">
    <reaction evidence="5">
        <text>DNA(n) + a 2'-deoxyribonucleoside 5'-triphosphate = DNA(n+1) + diphosphate</text>
        <dbReference type="Rhea" id="RHEA:22508"/>
        <dbReference type="Rhea" id="RHEA-COMP:17339"/>
        <dbReference type="Rhea" id="RHEA-COMP:17340"/>
        <dbReference type="ChEBI" id="CHEBI:33019"/>
        <dbReference type="ChEBI" id="CHEBI:61560"/>
        <dbReference type="ChEBI" id="CHEBI:173112"/>
        <dbReference type="EC" id="2.7.7.7"/>
    </reaction>
</comment>
<protein>
    <recommendedName>
        <fullName evidence="3">DNA-directed DNA polymerase</fullName>
        <ecNumber evidence="3">2.7.7.7</ecNumber>
    </recommendedName>
</protein>
<dbReference type="Pfam" id="PF11799">
    <property type="entry name" value="IMS_C"/>
    <property type="match status" value="1"/>
</dbReference>
<comment type="subunit">
    <text evidence="2">Monomer.</text>
</comment>
<evidence type="ECO:0000313" key="8">
    <source>
        <dbReference type="Proteomes" id="UP001596977"/>
    </source>
</evidence>
<comment type="function">
    <text evidence="4">Poorly processive, error-prone DNA polymerase involved in untargeted mutagenesis. Copies undamaged DNA at stalled replication forks, which arise in vivo from mismatched or misaligned primer ends. These misaligned primers can be extended by PolIV. Exhibits no 3'-5' exonuclease (proofreading) activity. May be involved in translesional synthesis, in conjunction with the beta clamp from PolIII.</text>
</comment>
<comment type="caution">
    <text evidence="7">The sequence shown here is derived from an EMBL/GenBank/DDBJ whole genome shotgun (WGS) entry which is preliminary data.</text>
</comment>
<evidence type="ECO:0000256" key="1">
    <source>
        <dbReference type="ARBA" id="ARBA00010945"/>
    </source>
</evidence>
<dbReference type="Pfam" id="PF00817">
    <property type="entry name" value="IMS"/>
    <property type="match status" value="1"/>
</dbReference>
<dbReference type="Gene3D" id="3.30.70.270">
    <property type="match status" value="1"/>
</dbReference>
<dbReference type="Gene3D" id="1.10.150.20">
    <property type="entry name" value="5' to 3' exonuclease, C-terminal subdomain"/>
    <property type="match status" value="1"/>
</dbReference>
<comment type="similarity">
    <text evidence="1">Belongs to the DNA polymerase type-Y family.</text>
</comment>
<name>A0ABW3H6F1_9SPHN</name>
<sequence>MPAAIRPDPDCGGAADGAAPAPLLAFPPRPLRWLFLDLNSYFASVEQQLNPALRGKPVLVAPVDVDTTVAIAASVEAKRYGISTGTPVWEAKQKCRDLLIVPAQHERYVAFHEAILAEVWRHIPVTLVCSIDEVACRLLDNENSPEAAVALAQRIKAGIRANVGECLTSSVGIAPNRLLAKLASDLQKPDGLVVMTADQLPQRLFGLKLRDIAGIGAKMERRLAQEGILDIRQLCERRPRDAGSAWGGVNGDRLWYLLHGVDLPEKPSQTRSIGHSHVLSPQKRGIAPARLTARRLALKAASRLRRKDYRARLLVLHGKFEDDKSNWRTSIRLPATQDSFVVLHALEKLFARLVEAGRARPGGFRLRMIGVTLAEMEGVEGEQGSLFAALDPDDPLARETRTLALSRAMDRINERFGRNAVSVGPLHGGRIDGVGTRIAFGRIPEISEFHE</sequence>
<dbReference type="InterPro" id="IPR001126">
    <property type="entry name" value="UmuC"/>
</dbReference>
<dbReference type="InterPro" id="IPR043502">
    <property type="entry name" value="DNA/RNA_pol_sf"/>
</dbReference>
<organism evidence="7 8">
    <name type="scientific">Sphingomonas canadensis</name>
    <dbReference type="NCBI Taxonomy" id="1219257"/>
    <lineage>
        <taxon>Bacteria</taxon>
        <taxon>Pseudomonadati</taxon>
        <taxon>Pseudomonadota</taxon>
        <taxon>Alphaproteobacteria</taxon>
        <taxon>Sphingomonadales</taxon>
        <taxon>Sphingomonadaceae</taxon>
        <taxon>Sphingomonas</taxon>
    </lineage>
</organism>
<dbReference type="SUPFAM" id="SSF56672">
    <property type="entry name" value="DNA/RNA polymerases"/>
    <property type="match status" value="1"/>
</dbReference>
<dbReference type="PANTHER" id="PTHR11076">
    <property type="entry name" value="DNA REPAIR POLYMERASE UMUC / TRANSFERASE FAMILY MEMBER"/>
    <property type="match status" value="1"/>
</dbReference>
<feature type="domain" description="UmuC" evidence="6">
    <location>
        <begin position="33"/>
        <end position="216"/>
    </location>
</feature>
<dbReference type="CDD" id="cd00424">
    <property type="entry name" value="PolY"/>
    <property type="match status" value="1"/>
</dbReference>
<dbReference type="Gene3D" id="3.40.1170.60">
    <property type="match status" value="1"/>
</dbReference>
<dbReference type="EC" id="2.7.7.7" evidence="3"/>
<dbReference type="Gene3D" id="3.30.1490.100">
    <property type="entry name" value="DNA polymerase, Y-family, little finger domain"/>
    <property type="match status" value="1"/>
</dbReference>
<keyword evidence="8" id="KW-1185">Reference proteome</keyword>
<evidence type="ECO:0000256" key="2">
    <source>
        <dbReference type="ARBA" id="ARBA00011245"/>
    </source>
</evidence>
<proteinExistence type="inferred from homology"/>
<dbReference type="SUPFAM" id="SSF100879">
    <property type="entry name" value="Lesion bypass DNA polymerase (Y-family), little finger domain"/>
    <property type="match status" value="1"/>
</dbReference>
<dbReference type="EMBL" id="JBHTJG010000002">
    <property type="protein sequence ID" value="MFD0945738.1"/>
    <property type="molecule type" value="Genomic_DNA"/>
</dbReference>